<dbReference type="SUPFAM" id="SSF88659">
    <property type="entry name" value="Sigma3 and sigma4 domains of RNA polymerase sigma factors"/>
    <property type="match status" value="1"/>
</dbReference>
<dbReference type="Proteomes" id="UP001198893">
    <property type="component" value="Unassembled WGS sequence"/>
</dbReference>
<feature type="domain" description="RNA polymerase sigma factor 70 region 4 type 2" evidence="6">
    <location>
        <begin position="101"/>
        <end position="151"/>
    </location>
</feature>
<dbReference type="InterPro" id="IPR039425">
    <property type="entry name" value="RNA_pol_sigma-70-like"/>
</dbReference>
<keyword evidence="2" id="KW-0805">Transcription regulation</keyword>
<dbReference type="EMBL" id="JAOQKI010000018">
    <property type="protein sequence ID" value="MCU6717798.1"/>
    <property type="molecule type" value="Genomic_DNA"/>
</dbReference>
<dbReference type="EMBL" id="JAJEQW010000007">
    <property type="protein sequence ID" value="MCC2242173.1"/>
    <property type="molecule type" value="Genomic_DNA"/>
</dbReference>
<evidence type="ECO:0000313" key="8">
    <source>
        <dbReference type="EMBL" id="MCU6717798.1"/>
    </source>
</evidence>
<dbReference type="InterPro" id="IPR013249">
    <property type="entry name" value="RNA_pol_sigma70_r4_t2"/>
</dbReference>
<dbReference type="Pfam" id="PF04542">
    <property type="entry name" value="Sigma70_r2"/>
    <property type="match status" value="1"/>
</dbReference>
<dbReference type="AlphaFoldDB" id="A0AAW4WE42"/>
<evidence type="ECO:0000256" key="3">
    <source>
        <dbReference type="ARBA" id="ARBA00023082"/>
    </source>
</evidence>
<dbReference type="NCBIfam" id="TIGR02937">
    <property type="entry name" value="sigma70-ECF"/>
    <property type="match status" value="1"/>
</dbReference>
<dbReference type="PANTHER" id="PTHR43133">
    <property type="entry name" value="RNA POLYMERASE ECF-TYPE SIGMA FACTO"/>
    <property type="match status" value="1"/>
</dbReference>
<dbReference type="SUPFAM" id="SSF88946">
    <property type="entry name" value="Sigma2 domain of RNA polymerase sigma factors"/>
    <property type="match status" value="1"/>
</dbReference>
<evidence type="ECO:0000313" key="7">
    <source>
        <dbReference type="EMBL" id="MCC2242173.1"/>
    </source>
</evidence>
<reference evidence="8 10" key="1">
    <citation type="journal article" date="2021" name="ISME Commun">
        <title>Automated analysis of genomic sequences facilitates high-throughput and comprehensive description of bacteria.</title>
        <authorList>
            <person name="Hitch T.C.A."/>
        </authorList>
    </citation>
    <scope>NUCLEOTIDE SEQUENCE [LARGE SCALE GENOMIC DNA]</scope>
    <source>
        <strain evidence="8 10">Sanger_19</strain>
    </source>
</reference>
<accession>A0AAW4WE42</accession>
<dbReference type="Gene3D" id="1.10.10.10">
    <property type="entry name" value="Winged helix-like DNA-binding domain superfamily/Winged helix DNA-binding domain"/>
    <property type="match status" value="1"/>
</dbReference>
<sequence length="161" mass="19029">MKKRGIAKAVEQEILASYEQLYRLAITYVKNEQDAMDVVQESAYKAMKNAGQVKEETYIKTWLWRIVINTSLDMCKKQKRIVSGVFIPEEAKEDVYKDWDMLAALEELEERERTIVILKYFEEWKIDDIADLLKENPNTVKSILYRSLKKLKIKMSREEIA</sequence>
<dbReference type="RefSeq" id="WP_117698937.1">
    <property type="nucleotide sequence ID" value="NZ_JAJEQW010000007.1"/>
</dbReference>
<dbReference type="GO" id="GO:0003677">
    <property type="term" value="F:DNA binding"/>
    <property type="evidence" value="ECO:0007669"/>
    <property type="project" value="InterPro"/>
</dbReference>
<evidence type="ECO:0000259" key="6">
    <source>
        <dbReference type="Pfam" id="PF08281"/>
    </source>
</evidence>
<evidence type="ECO:0000313" key="10">
    <source>
        <dbReference type="Proteomes" id="UP001209666"/>
    </source>
</evidence>
<reference evidence="7" key="2">
    <citation type="submission" date="2021-10" db="EMBL/GenBank/DDBJ databases">
        <title>Anaerobic single-cell dispensing facilitates the cultivation of human gut bacteria.</title>
        <authorList>
            <person name="Afrizal A."/>
        </authorList>
    </citation>
    <scope>NUCLEOTIDE SEQUENCE</scope>
    <source>
        <strain evidence="7">CLA-AA-H204</strain>
    </source>
</reference>
<dbReference type="Gene3D" id="1.10.1740.10">
    <property type="match status" value="1"/>
</dbReference>
<evidence type="ECO:0000259" key="5">
    <source>
        <dbReference type="Pfam" id="PF04542"/>
    </source>
</evidence>
<comment type="caution">
    <text evidence="7">The sequence shown here is derived from an EMBL/GenBank/DDBJ whole genome shotgun (WGS) entry which is preliminary data.</text>
</comment>
<evidence type="ECO:0000256" key="1">
    <source>
        <dbReference type="ARBA" id="ARBA00010641"/>
    </source>
</evidence>
<dbReference type="InterPro" id="IPR014284">
    <property type="entry name" value="RNA_pol_sigma-70_dom"/>
</dbReference>
<dbReference type="InterPro" id="IPR013324">
    <property type="entry name" value="RNA_pol_sigma_r3/r4-like"/>
</dbReference>
<protein>
    <submittedName>
        <fullName evidence="7">Sigma-70 family RNA polymerase sigma factor</fullName>
    </submittedName>
</protein>
<dbReference type="GO" id="GO:0006352">
    <property type="term" value="P:DNA-templated transcription initiation"/>
    <property type="evidence" value="ECO:0007669"/>
    <property type="project" value="InterPro"/>
</dbReference>
<gene>
    <name evidence="7" type="ORF">LKD47_07660</name>
    <name evidence="8" type="ORF">OCV43_11030</name>
</gene>
<dbReference type="Pfam" id="PF08281">
    <property type="entry name" value="Sigma70_r4_2"/>
    <property type="match status" value="1"/>
</dbReference>
<keyword evidence="10" id="KW-1185">Reference proteome</keyword>
<dbReference type="PANTHER" id="PTHR43133:SF60">
    <property type="entry name" value="RNA POLYMERASE SIGMA FACTOR SIGV"/>
    <property type="match status" value="1"/>
</dbReference>
<keyword evidence="4" id="KW-0804">Transcription</keyword>
<dbReference type="Proteomes" id="UP001209666">
    <property type="component" value="Unassembled WGS sequence"/>
</dbReference>
<dbReference type="InterPro" id="IPR007627">
    <property type="entry name" value="RNA_pol_sigma70_r2"/>
</dbReference>
<proteinExistence type="inferred from homology"/>
<evidence type="ECO:0000256" key="2">
    <source>
        <dbReference type="ARBA" id="ARBA00023015"/>
    </source>
</evidence>
<dbReference type="GO" id="GO:0016987">
    <property type="term" value="F:sigma factor activity"/>
    <property type="evidence" value="ECO:0007669"/>
    <property type="project" value="UniProtKB-KW"/>
</dbReference>
<reference evidence="8" key="3">
    <citation type="submission" date="2022-09" db="EMBL/GenBank/DDBJ databases">
        <authorList>
            <person name="Hitch T.C.A."/>
        </authorList>
    </citation>
    <scope>NUCLEOTIDE SEQUENCE</scope>
    <source>
        <strain evidence="8">Sanger_19</strain>
    </source>
</reference>
<dbReference type="InterPro" id="IPR013325">
    <property type="entry name" value="RNA_pol_sigma_r2"/>
</dbReference>
<keyword evidence="3" id="KW-0731">Sigma factor</keyword>
<name>A0AAW4WE42_9FIRM</name>
<dbReference type="InterPro" id="IPR036388">
    <property type="entry name" value="WH-like_DNA-bd_sf"/>
</dbReference>
<organism evidence="7 9">
    <name type="scientific">Roseburia amylophila</name>
    <dbReference type="NCBI Taxonomy" id="2981794"/>
    <lineage>
        <taxon>Bacteria</taxon>
        <taxon>Bacillati</taxon>
        <taxon>Bacillota</taxon>
        <taxon>Clostridia</taxon>
        <taxon>Lachnospirales</taxon>
        <taxon>Lachnospiraceae</taxon>
        <taxon>Roseburia</taxon>
    </lineage>
</organism>
<comment type="similarity">
    <text evidence="1">Belongs to the sigma-70 factor family. ECF subfamily.</text>
</comment>
<evidence type="ECO:0000256" key="4">
    <source>
        <dbReference type="ARBA" id="ARBA00023163"/>
    </source>
</evidence>
<feature type="domain" description="RNA polymerase sigma-70 region 2" evidence="5">
    <location>
        <begin position="18"/>
        <end position="80"/>
    </location>
</feature>
<evidence type="ECO:0000313" key="9">
    <source>
        <dbReference type="Proteomes" id="UP001198893"/>
    </source>
</evidence>